<name>A0A127PDZ2_9BURK</name>
<dbReference type="AlphaFoldDB" id="A0A127PDZ2"/>
<proteinExistence type="predicted"/>
<dbReference type="PATRIC" id="fig|158899.10.peg.3263"/>
<dbReference type="Proteomes" id="UP000072421">
    <property type="component" value="Chromosome"/>
</dbReference>
<dbReference type="EMBL" id="CP013232">
    <property type="protein sequence ID" value="AMO95925.1"/>
    <property type="molecule type" value="Genomic_DNA"/>
</dbReference>
<gene>
    <name evidence="1" type="ORF">CFter6_3282</name>
</gene>
<protein>
    <submittedName>
        <fullName evidence="1">Uncharacterized protein</fullName>
    </submittedName>
</protein>
<organism evidence="1">
    <name type="scientific">Collimonas fungivorans</name>
    <dbReference type="NCBI Taxonomy" id="158899"/>
    <lineage>
        <taxon>Bacteria</taxon>
        <taxon>Pseudomonadati</taxon>
        <taxon>Pseudomonadota</taxon>
        <taxon>Betaproteobacteria</taxon>
        <taxon>Burkholderiales</taxon>
        <taxon>Oxalobacteraceae</taxon>
        <taxon>Collimonas</taxon>
    </lineage>
</organism>
<sequence length="43" mass="4623">MPAARLVVHRRVGGNRFGSGRAVHFSSIGQVRSVEIGVYQPSS</sequence>
<reference evidence="1 2" key="1">
    <citation type="submission" date="2015-11" db="EMBL/GenBank/DDBJ databases">
        <title>Exploring the genomic traits of fungus-feeding bacterial genus Collimonas.</title>
        <authorList>
            <person name="Song C."/>
            <person name="Schmidt R."/>
            <person name="de Jager V."/>
            <person name="Krzyzanowska D."/>
            <person name="Jongedijk E."/>
            <person name="Cankar K."/>
            <person name="Beekwilder J."/>
            <person name="van Veen A."/>
            <person name="de Boer W."/>
            <person name="van Veen J.A."/>
            <person name="Garbeva P."/>
        </authorList>
    </citation>
    <scope>NUCLEOTIDE SEQUENCE [LARGE SCALE GENOMIC DNA]</scope>
    <source>
        <strain evidence="1 2">Ter6</strain>
    </source>
</reference>
<evidence type="ECO:0000313" key="2">
    <source>
        <dbReference type="Proteomes" id="UP000072421"/>
    </source>
</evidence>
<evidence type="ECO:0000313" key="1">
    <source>
        <dbReference type="EMBL" id="AMO95925.1"/>
    </source>
</evidence>
<accession>A0A127PDZ2</accession>